<sequence>MFPLQNKLRLIGSVLGVATNQNSIICADNFYNISTFSLSTKTIDKALQVAKEAEPLHPFSKSIAIGNVSGKVATGFATTPKGIVLKTEPQIAPISLLTWQKLEISKIAFSQDDNYLATGGEDGRVLVYTGDNYHLLLSLPPFPDYISSIVFSDGGTLIFSACFGRSAMIFDILKNTKIVDFKTDLVVEDAFFYDEDTKLFCVTKNGTFTYDIRKQEFISKNTLQNSWLTVCKKLPGEKFAIIGGKYNPLRIIKISDNSVVDVIPSEQIGATSLFLDKNTLYAGYCSGYIEIIQIDKDKDEMLEFIAQNDLKSCLKLIQEKNLFLQILPQYIQKLDSLWKENLLQAIDLLAKDKLQEARNLVESFMHDPKKKEEFNYYWLQKESVAHFMDLIEAKNYAEAYNLIKQYPYLKDTIAYAQLEELWEKSFELAKRLLAQDAQHNLNQAQELLKPFSNVKGKKDSITMLLRNVDKFLQADKEFKAKNFIEYFKLCEKFPFLQETRIYKNALLIGNQLSQNIASLENKGDYNKALEICKLLSAMFPFKNIATEKSKTIQLKQEFIQYCTTQKLSKAFEMAESHFELHSLPEYKKLYEDFKIQGRSAFAFASKGDGKGTLDTLKNYLYIDCWKDKVASILKIAYLTEFIQNANQDSKNINWKETFQYYIERYSKDEEIKKVAAEMGISDILNSIPFDGNPKGYLNAIIADSLLCIDNQPLHEYQTTKG</sequence>
<dbReference type="InterPro" id="IPR036322">
    <property type="entry name" value="WD40_repeat_dom_sf"/>
</dbReference>
<proteinExistence type="predicted"/>
<dbReference type="InterPro" id="IPR015943">
    <property type="entry name" value="WD40/YVTN_repeat-like_dom_sf"/>
</dbReference>
<dbReference type="Proteomes" id="UP000037997">
    <property type="component" value="Unassembled WGS sequence"/>
</dbReference>
<accession>A0A0N0LTJ2</accession>
<dbReference type="PANTHER" id="PTHR44019">
    <property type="entry name" value="WD REPEAT-CONTAINING PROTEIN 55"/>
    <property type="match status" value="1"/>
</dbReference>
<evidence type="ECO:0000313" key="3">
    <source>
        <dbReference type="EMBL" id="KPH56018.1"/>
    </source>
</evidence>
<dbReference type="AlphaFoldDB" id="A0A0N0LTJ2"/>
<keyword evidence="1" id="KW-0853">WD repeat</keyword>
<name>A0A0N0LTJ2_9HELI</name>
<dbReference type="PATRIC" id="fig|35818.11.peg.924"/>
<keyword evidence="2" id="KW-0677">Repeat</keyword>
<dbReference type="STRING" id="35818.HPU229336_00255"/>
<dbReference type="InterPro" id="IPR050505">
    <property type="entry name" value="WDR55/POC1"/>
</dbReference>
<dbReference type="SUPFAM" id="SSF50978">
    <property type="entry name" value="WD40 repeat-like"/>
    <property type="match status" value="1"/>
</dbReference>
<protein>
    <submittedName>
        <fullName evidence="3">Uncharacterized protein</fullName>
    </submittedName>
</protein>
<gene>
    <name evidence="3" type="ORF">HPU229334_04650</name>
</gene>
<dbReference type="EMBL" id="JNOC01000022">
    <property type="protein sequence ID" value="KPH56018.1"/>
    <property type="molecule type" value="Genomic_DNA"/>
</dbReference>
<dbReference type="Pfam" id="PF00400">
    <property type="entry name" value="WD40"/>
    <property type="match status" value="1"/>
</dbReference>
<reference evidence="3 4" key="1">
    <citation type="submission" date="2014-06" db="EMBL/GenBank/DDBJ databases">
        <title>Helicobacter pullorum isolates in fresh chicken meat - phenotypic and genotypic features.</title>
        <authorList>
            <person name="Borges V."/>
            <person name="Santos A."/>
            <person name="Correia C.B."/>
            <person name="Saraiva M."/>
            <person name="Menard A."/>
            <person name="Vieira L."/>
            <person name="Sampaio D.A."/>
            <person name="Gomes J.P."/>
            <person name="Oleastro M."/>
        </authorList>
    </citation>
    <scope>NUCLEOTIDE SEQUENCE [LARGE SCALE GENOMIC DNA]</scope>
    <source>
        <strain evidence="3 4">229334/12</strain>
    </source>
</reference>
<dbReference type="InterPro" id="IPR001680">
    <property type="entry name" value="WD40_rpt"/>
</dbReference>
<dbReference type="PANTHER" id="PTHR44019:SF8">
    <property type="entry name" value="POC1 CENTRIOLAR PROTEIN HOMOLOG"/>
    <property type="match status" value="1"/>
</dbReference>
<evidence type="ECO:0000256" key="1">
    <source>
        <dbReference type="ARBA" id="ARBA00022574"/>
    </source>
</evidence>
<evidence type="ECO:0000256" key="2">
    <source>
        <dbReference type="ARBA" id="ARBA00022737"/>
    </source>
</evidence>
<evidence type="ECO:0000313" key="4">
    <source>
        <dbReference type="Proteomes" id="UP000037997"/>
    </source>
</evidence>
<dbReference type="RefSeq" id="WP_054197803.1">
    <property type="nucleotide sequence ID" value="NZ_JNOC01000022.1"/>
</dbReference>
<comment type="caution">
    <text evidence="3">The sequence shown here is derived from an EMBL/GenBank/DDBJ whole genome shotgun (WGS) entry which is preliminary data.</text>
</comment>
<dbReference type="SMART" id="SM00320">
    <property type="entry name" value="WD40"/>
    <property type="match status" value="2"/>
</dbReference>
<dbReference type="Gene3D" id="2.130.10.10">
    <property type="entry name" value="YVTN repeat-like/Quinoprotein amine dehydrogenase"/>
    <property type="match status" value="1"/>
</dbReference>
<organism evidence="3 4">
    <name type="scientific">Helicobacter pullorum</name>
    <dbReference type="NCBI Taxonomy" id="35818"/>
    <lineage>
        <taxon>Bacteria</taxon>
        <taxon>Pseudomonadati</taxon>
        <taxon>Campylobacterota</taxon>
        <taxon>Epsilonproteobacteria</taxon>
        <taxon>Campylobacterales</taxon>
        <taxon>Helicobacteraceae</taxon>
        <taxon>Helicobacter</taxon>
    </lineage>
</organism>